<evidence type="ECO:0000256" key="1">
    <source>
        <dbReference type="SAM" id="MobiDB-lite"/>
    </source>
</evidence>
<sequence length="52" mass="5590">MTTKTRPSLPKGKRNNGISQWDNEGGAPSSGDRSRKQGGRPQKPDKPAKKAS</sequence>
<comment type="caution">
    <text evidence="2">The sequence shown here is derived from an EMBL/GenBank/DDBJ whole genome shotgun (WGS) entry which is preliminary data.</text>
</comment>
<dbReference type="EMBL" id="JAELXT010000003">
    <property type="protein sequence ID" value="MBJ6124870.1"/>
    <property type="molecule type" value="Genomic_DNA"/>
</dbReference>
<protein>
    <submittedName>
        <fullName evidence="2">Uncharacterized protein</fullName>
    </submittedName>
</protein>
<feature type="compositionally biased region" description="Basic and acidic residues" evidence="1">
    <location>
        <begin position="42"/>
        <end position="52"/>
    </location>
</feature>
<name>A0ABS0XXT6_9HYPH</name>
<gene>
    <name evidence="2" type="ORF">JAO75_05540</name>
</gene>
<proteinExistence type="predicted"/>
<evidence type="ECO:0000313" key="3">
    <source>
        <dbReference type="Proteomes" id="UP000620670"/>
    </source>
</evidence>
<dbReference type="Proteomes" id="UP000620670">
    <property type="component" value="Unassembled WGS sequence"/>
</dbReference>
<evidence type="ECO:0000313" key="2">
    <source>
        <dbReference type="EMBL" id="MBJ6124870.1"/>
    </source>
</evidence>
<feature type="region of interest" description="Disordered" evidence="1">
    <location>
        <begin position="1"/>
        <end position="52"/>
    </location>
</feature>
<reference evidence="3" key="1">
    <citation type="submission" date="2020-12" db="EMBL/GenBank/DDBJ databases">
        <title>Hymenobacter sp.</title>
        <authorList>
            <person name="Kim M.K."/>
        </authorList>
    </citation>
    <scope>NUCLEOTIDE SEQUENCE [LARGE SCALE GENOMIC DNA]</scope>
    <source>
        <strain evidence="3">BT325</strain>
    </source>
</reference>
<keyword evidence="3" id="KW-1185">Reference proteome</keyword>
<dbReference type="RefSeq" id="WP_199047361.1">
    <property type="nucleotide sequence ID" value="NZ_JAELXT010000003.1"/>
</dbReference>
<organism evidence="2 3">
    <name type="scientific">Microvirga splendida</name>
    <dbReference type="NCBI Taxonomy" id="2795727"/>
    <lineage>
        <taxon>Bacteria</taxon>
        <taxon>Pseudomonadati</taxon>
        <taxon>Pseudomonadota</taxon>
        <taxon>Alphaproteobacteria</taxon>
        <taxon>Hyphomicrobiales</taxon>
        <taxon>Methylobacteriaceae</taxon>
        <taxon>Microvirga</taxon>
    </lineage>
</organism>
<accession>A0ABS0XXT6</accession>